<feature type="transmembrane region" description="Helical" evidence="10">
    <location>
        <begin position="138"/>
        <end position="156"/>
    </location>
</feature>
<evidence type="ECO:0000256" key="2">
    <source>
        <dbReference type="ARBA" id="ARBA00008417"/>
    </source>
</evidence>
<dbReference type="PANTHER" id="PTHR43823:SF3">
    <property type="entry name" value="MULTIDRUG EXPORT PROTEIN MEPA"/>
    <property type="match status" value="1"/>
</dbReference>
<feature type="transmembrane region" description="Helical" evidence="10">
    <location>
        <begin position="96"/>
        <end position="118"/>
    </location>
</feature>
<dbReference type="RefSeq" id="WP_216568582.1">
    <property type="nucleotide sequence ID" value="NZ_JAHLOQ010000005.1"/>
</dbReference>
<evidence type="ECO:0000256" key="10">
    <source>
        <dbReference type="SAM" id="Phobius"/>
    </source>
</evidence>
<keyword evidence="7 10" id="KW-1133">Transmembrane helix</keyword>
<evidence type="ECO:0000256" key="4">
    <source>
        <dbReference type="ARBA" id="ARBA00022448"/>
    </source>
</evidence>
<name>A0ABS6DUE4_9FIRM</name>
<dbReference type="Pfam" id="PF01554">
    <property type="entry name" value="MatE"/>
    <property type="match status" value="2"/>
</dbReference>
<keyword evidence="5" id="KW-1003">Cell membrane</keyword>
<dbReference type="InterPro" id="IPR045070">
    <property type="entry name" value="MATE_MepA-like"/>
</dbReference>
<keyword evidence="8 10" id="KW-0472">Membrane</keyword>
<reference evidence="11 12" key="1">
    <citation type="submission" date="2021-06" db="EMBL/GenBank/DDBJ databases">
        <authorList>
            <person name="Sun Q."/>
            <person name="Li D."/>
        </authorList>
    </citation>
    <scope>NUCLEOTIDE SEQUENCE [LARGE SCALE GENOMIC DNA]</scope>
    <source>
        <strain evidence="11 12">N19</strain>
    </source>
</reference>
<evidence type="ECO:0000256" key="8">
    <source>
        <dbReference type="ARBA" id="ARBA00023136"/>
    </source>
</evidence>
<dbReference type="CDD" id="cd13143">
    <property type="entry name" value="MATE_MepA_like"/>
    <property type="match status" value="1"/>
</dbReference>
<keyword evidence="9" id="KW-0046">Antibiotic resistance</keyword>
<evidence type="ECO:0000256" key="1">
    <source>
        <dbReference type="ARBA" id="ARBA00004651"/>
    </source>
</evidence>
<dbReference type="InterPro" id="IPR002528">
    <property type="entry name" value="MATE_fam"/>
</dbReference>
<evidence type="ECO:0000256" key="5">
    <source>
        <dbReference type="ARBA" id="ARBA00022475"/>
    </source>
</evidence>
<evidence type="ECO:0000256" key="6">
    <source>
        <dbReference type="ARBA" id="ARBA00022692"/>
    </source>
</evidence>
<feature type="transmembrane region" description="Helical" evidence="10">
    <location>
        <begin position="365"/>
        <end position="382"/>
    </location>
</feature>
<evidence type="ECO:0000256" key="3">
    <source>
        <dbReference type="ARBA" id="ARBA00022106"/>
    </source>
</evidence>
<evidence type="ECO:0000313" key="11">
    <source>
        <dbReference type="EMBL" id="MBU5335453.1"/>
    </source>
</evidence>
<evidence type="ECO:0000256" key="7">
    <source>
        <dbReference type="ARBA" id="ARBA00022989"/>
    </source>
</evidence>
<organism evidence="11 12">
    <name type="scientific">Intestinibacter bartlettii</name>
    <dbReference type="NCBI Taxonomy" id="261299"/>
    <lineage>
        <taxon>Bacteria</taxon>
        <taxon>Bacillati</taxon>
        <taxon>Bacillota</taxon>
        <taxon>Clostridia</taxon>
        <taxon>Peptostreptococcales</taxon>
        <taxon>Peptostreptococcaceae</taxon>
        <taxon>Intestinibacter</taxon>
    </lineage>
</organism>
<evidence type="ECO:0000313" key="12">
    <source>
        <dbReference type="Proteomes" id="UP001196301"/>
    </source>
</evidence>
<feature type="transmembrane region" description="Helical" evidence="10">
    <location>
        <begin position="273"/>
        <end position="293"/>
    </location>
</feature>
<feature type="transmembrane region" description="Helical" evidence="10">
    <location>
        <begin position="237"/>
        <end position="261"/>
    </location>
</feature>
<keyword evidence="6 10" id="KW-0812">Transmembrane</keyword>
<dbReference type="Proteomes" id="UP001196301">
    <property type="component" value="Unassembled WGS sequence"/>
</dbReference>
<comment type="caution">
    <text evidence="11">The sequence shown here is derived from an EMBL/GenBank/DDBJ whole genome shotgun (WGS) entry which is preliminary data.</text>
</comment>
<keyword evidence="4" id="KW-0813">Transport</keyword>
<feature type="transmembrane region" description="Helical" evidence="10">
    <location>
        <begin position="49"/>
        <end position="75"/>
    </location>
</feature>
<keyword evidence="12" id="KW-1185">Reference proteome</keyword>
<dbReference type="InterPro" id="IPR051327">
    <property type="entry name" value="MATE_MepA_subfamily"/>
</dbReference>
<feature type="transmembrane region" description="Helical" evidence="10">
    <location>
        <begin position="394"/>
        <end position="414"/>
    </location>
</feature>
<dbReference type="EMBL" id="JAHLOQ010000005">
    <property type="protein sequence ID" value="MBU5335453.1"/>
    <property type="molecule type" value="Genomic_DNA"/>
</dbReference>
<comment type="subcellular location">
    <subcellularLocation>
        <location evidence="1">Cell membrane</location>
        <topology evidence="1">Multi-pass membrane protein</topology>
    </subcellularLocation>
</comment>
<feature type="transmembrane region" description="Helical" evidence="10">
    <location>
        <begin position="168"/>
        <end position="191"/>
    </location>
</feature>
<feature type="transmembrane region" description="Helical" evidence="10">
    <location>
        <begin position="197"/>
        <end position="217"/>
    </location>
</feature>
<feature type="transmembrane region" description="Helical" evidence="10">
    <location>
        <begin position="321"/>
        <end position="345"/>
    </location>
</feature>
<sequence>MEDSKQILGTEPVGKLLFKYSLPAIIGMLVNGLYNVVDRIFIGNMPGVGPLAITGLGVTMPITTILLAFGMLLGVGTATNISIKLGQGRKDEAERLLGNALTLAVIIGLAIIVIGSMFADQILELFGASPESLVYAKAYVSVVLLGAIFNLTAIIFNSTIRGDGNPKLSATIMVVGCVINIILDALFIFVFNMGIKGAAFATIIAQFVTATWGLIYYTKGKSNLKLHKNNLKLEKSLVVTIIAVGAAPFAMQLAASCVQIISNNALRTHGGDLAIGAMATINSIITIVGMPIVGISQGAQPIIGFNYGCEKYDRVEKTLKLAVMAATIGLTVGWLVVQFFPQPIVNMFNKDANLVAISVDGVRKYLSMMPLIGMSMIGSNYIQSIGHAKQAMFLSLLRQVILLVPLMLILPKFLGLNGVWFAQPTADVISCIVTFIIVRKEIISHRSESADSESVA</sequence>
<gene>
    <name evidence="11" type="ORF">KQI20_03280</name>
</gene>
<accession>A0ABS6DUE4</accession>
<evidence type="ECO:0000256" key="9">
    <source>
        <dbReference type="ARBA" id="ARBA00023251"/>
    </source>
</evidence>
<feature type="transmembrane region" description="Helical" evidence="10">
    <location>
        <begin position="20"/>
        <end position="37"/>
    </location>
</feature>
<dbReference type="InterPro" id="IPR048279">
    <property type="entry name" value="MdtK-like"/>
</dbReference>
<comment type="similarity">
    <text evidence="2">Belongs to the multi antimicrobial extrusion (MATE) (TC 2.A.66.1) family. MepA subfamily.</text>
</comment>
<dbReference type="PIRSF" id="PIRSF006603">
    <property type="entry name" value="DinF"/>
    <property type="match status" value="1"/>
</dbReference>
<protein>
    <recommendedName>
        <fullName evidence="3">Multidrug export protein MepA</fullName>
    </recommendedName>
</protein>
<dbReference type="PANTHER" id="PTHR43823">
    <property type="entry name" value="SPORULATION PROTEIN YKVU"/>
    <property type="match status" value="1"/>
</dbReference>
<dbReference type="NCBIfam" id="TIGR00797">
    <property type="entry name" value="matE"/>
    <property type="match status" value="1"/>
</dbReference>
<proteinExistence type="inferred from homology"/>